<evidence type="ECO:0000313" key="6">
    <source>
        <dbReference type="Proteomes" id="UP000005408"/>
    </source>
</evidence>
<feature type="region of interest" description="Disordered" evidence="1">
    <location>
        <begin position="643"/>
        <end position="663"/>
    </location>
</feature>
<reference evidence="5" key="1">
    <citation type="submission" date="2022-08" db="UniProtKB">
        <authorList>
            <consortium name="EnsemblMetazoa"/>
        </authorList>
    </citation>
    <scope>IDENTIFICATION</scope>
    <source>
        <strain evidence="5">05x7-T-G4-1.051#20</strain>
    </source>
</reference>
<dbReference type="OMA" id="NGLNECH"/>
<evidence type="ECO:0000256" key="3">
    <source>
        <dbReference type="SAM" id="SignalP"/>
    </source>
</evidence>
<keyword evidence="2" id="KW-0472">Membrane</keyword>
<evidence type="ECO:0000259" key="4">
    <source>
        <dbReference type="PROSITE" id="PS51412"/>
    </source>
</evidence>
<keyword evidence="2" id="KW-1133">Transmembrane helix</keyword>
<dbReference type="PANTHER" id="PTHR31463:SF1">
    <property type="entry name" value="MACROPHAGE-EXPRESSED GENE 1 PROTEIN"/>
    <property type="match status" value="1"/>
</dbReference>
<organism evidence="5 6">
    <name type="scientific">Magallana gigas</name>
    <name type="common">Pacific oyster</name>
    <name type="synonym">Crassostrea gigas</name>
    <dbReference type="NCBI Taxonomy" id="29159"/>
    <lineage>
        <taxon>Eukaryota</taxon>
        <taxon>Metazoa</taxon>
        <taxon>Spiralia</taxon>
        <taxon>Lophotrochozoa</taxon>
        <taxon>Mollusca</taxon>
        <taxon>Bivalvia</taxon>
        <taxon>Autobranchia</taxon>
        <taxon>Pteriomorphia</taxon>
        <taxon>Ostreida</taxon>
        <taxon>Ostreoidea</taxon>
        <taxon>Ostreidae</taxon>
        <taxon>Magallana</taxon>
    </lineage>
</organism>
<feature type="transmembrane region" description="Helical" evidence="2">
    <location>
        <begin position="685"/>
        <end position="709"/>
    </location>
</feature>
<protein>
    <recommendedName>
        <fullName evidence="4">MACPF domain-containing protein</fullName>
    </recommendedName>
</protein>
<dbReference type="EnsemblMetazoa" id="G20349.1">
    <property type="protein sequence ID" value="G20349.1:cds"/>
    <property type="gene ID" value="G20349"/>
</dbReference>
<keyword evidence="3" id="KW-0732">Signal</keyword>
<dbReference type="PANTHER" id="PTHR31463">
    <property type="entry name" value="MACROPHAGE-EXPRESSED GENE 1 PROTEIN"/>
    <property type="match status" value="1"/>
</dbReference>
<evidence type="ECO:0000313" key="5">
    <source>
        <dbReference type="EnsemblMetazoa" id="G20349.3:cds"/>
    </source>
</evidence>
<feature type="chain" id="PRO_5042431137" description="MACPF domain-containing protein" evidence="3">
    <location>
        <begin position="22"/>
        <end position="730"/>
    </location>
</feature>
<dbReference type="SMART" id="SM00457">
    <property type="entry name" value="MACPF"/>
    <property type="match status" value="1"/>
</dbReference>
<evidence type="ECO:0000256" key="1">
    <source>
        <dbReference type="SAM" id="MobiDB-lite"/>
    </source>
</evidence>
<dbReference type="EnsemblMetazoa" id="G20349.3">
    <property type="protein sequence ID" value="G20349.3:cds"/>
    <property type="gene ID" value="G20349"/>
</dbReference>
<dbReference type="GO" id="GO:0045087">
    <property type="term" value="P:innate immune response"/>
    <property type="evidence" value="ECO:0007669"/>
    <property type="project" value="UniProtKB-KW"/>
</dbReference>
<feature type="signal peptide" evidence="3">
    <location>
        <begin position="1"/>
        <end position="21"/>
    </location>
</feature>
<dbReference type="GO" id="GO:0002250">
    <property type="term" value="P:adaptive immune response"/>
    <property type="evidence" value="ECO:0007669"/>
    <property type="project" value="UniProtKB-KW"/>
</dbReference>
<keyword evidence="6" id="KW-1185">Reference proteome</keyword>
<dbReference type="AlphaFoldDB" id="A0A8W8JSV9"/>
<dbReference type="InterPro" id="IPR039707">
    <property type="entry name" value="MPEG1"/>
</dbReference>
<dbReference type="CDD" id="cd22579">
    <property type="entry name" value="MPEG1_P2"/>
    <property type="match status" value="1"/>
</dbReference>
<dbReference type="RefSeq" id="XP_011416392.2">
    <property type="nucleotide sequence ID" value="XM_011418090.3"/>
</dbReference>
<dbReference type="GO" id="GO:0030670">
    <property type="term" value="C:phagocytic vesicle membrane"/>
    <property type="evidence" value="ECO:0007669"/>
    <property type="project" value="UniProtKB-SubCell"/>
</dbReference>
<dbReference type="KEGG" id="crg:105320232"/>
<feature type="domain" description="MACPF" evidence="4">
    <location>
        <begin position="16"/>
        <end position="340"/>
    </location>
</feature>
<proteinExistence type="predicted"/>
<dbReference type="EnsemblMetazoa" id="G20349.2">
    <property type="protein sequence ID" value="G20349.2:cds"/>
    <property type="gene ID" value="G20349"/>
</dbReference>
<sequence>MASTSSFVLAAVVLLNSVAWGLEDTSKCQLPRNASIFGFEVLPGDGWDNLKNEIRGRVILRNYSLCQMTEDGQYLIPNGVFAIPVKSSQVELYSQLINNWMNYSSDTAASINLDGSISIDDLPINGKFSLDFQGVKGHQVNDDSVTMKVKARYVQYSAKLQPIMSLDPSFMARVSSIAQHIQFNRTASAKYESQLLVRDFGTHVVTSIDAGAAIVKLDHINRSLLKDSSINRYQLSLVASSDLFHAGGTGTVDSTTMQKYYSALTHSSVNTYGGPIYKPANFSINDWVDGIQDNLVAVDRSGDPLSFFIQPKLFPNIPVSTVYKLASQIDQAIKAYYKYNTHKGCTDRDSPNFNYYANVDDGSCSHNITGMVFGGMFQHCNESGEIPNVCQNLESKNPLTGDFSCPEGFDITPLFTDHESFTQTRKVCSKYMVFWSKCHEETVYGSATFTSYWCAAKGQFAVPTGFLFGGIFSDTISNSVTQQKNCPPYFYPIKTAKDLSVCVTNDFENGEKYSMPFAGFYSCQNGNPVTNGLDTTLNTIKSCPPGYSQHLATTENECDLMYCTRPLTIPASPYVSVHRPPFMRPPLETNQTSDFLVSDDGQEWTQLYSVDSTFNGFNGTVAGWIVNDGTNLNMESLLASKHASSQNTDDKTASSDNGNFFGKDDPMATGKTVDFHGVSASHVSFIVGSSVAATLFCVLFTTILLVIFLRSKRGNRYQRLEEGVQRPNKH</sequence>
<accession>A0A8W8JSV9</accession>
<dbReference type="PROSITE" id="PS51412">
    <property type="entry name" value="MACPF_2"/>
    <property type="match status" value="1"/>
</dbReference>
<name>A0A8W8JSV9_MAGGI</name>
<dbReference type="InterPro" id="IPR020864">
    <property type="entry name" value="MACPF"/>
</dbReference>
<keyword evidence="2" id="KW-0812">Transmembrane</keyword>
<evidence type="ECO:0000256" key="2">
    <source>
        <dbReference type="SAM" id="Phobius"/>
    </source>
</evidence>
<dbReference type="GeneID" id="105320232"/>
<dbReference type="Pfam" id="PF01823">
    <property type="entry name" value="MACPF"/>
    <property type="match status" value="1"/>
</dbReference>
<dbReference type="Proteomes" id="UP000005408">
    <property type="component" value="Unassembled WGS sequence"/>
</dbReference>
<dbReference type="OrthoDB" id="5950457at2759"/>